<proteinExistence type="predicted"/>
<evidence type="ECO:0000313" key="3">
    <source>
        <dbReference type="Proteomes" id="UP000238081"/>
    </source>
</evidence>
<sequence length="416" mass="48155">MEDKYIKEIALFRFSLIAPILNDTVQNKTVKEYLQEISAKKYRLPDGEEKEFTPSTIKEWLRLYKLKGIDGLYPKIRNDKGASRKLSGNLKEIISDLKKSNPKRSAKSIYAELIVNNKIKLSEISLSTVQRFIKNLNIENCICKDRRAFEFPYPNDCWQSDISVGPYVIIDGQKYKTYVIAFLDDCTRLIVSCGLFIVDNLLSVLTVFKDAVSKRGVPKKVFFDNGKVFRSGQMEMICASLGCTLCFAEPYSPQSKGKIERWFQTLQKQWQFLIDPNSFNSIDEVNASLNNYVEKYNFTEHSGIQVKPIEKFMKNIDNVKLISKDELNNIFLYRIQRKVKNDSTVSVDKQLFEVSSKYIGAHVNIRYDPTDMDKVFIFSEKGERLEEIHRVNKIDNSKIRRGTNKDGINFSSFSEK</sequence>
<accession>A0A2S7F5V0</accession>
<dbReference type="PROSITE" id="PS50994">
    <property type="entry name" value="INTEGRASE"/>
    <property type="match status" value="1"/>
</dbReference>
<gene>
    <name evidence="2" type="ORF">AWN73_19710</name>
</gene>
<dbReference type="PANTHER" id="PTHR35004">
    <property type="entry name" value="TRANSPOSASE RV3428C-RELATED"/>
    <property type="match status" value="1"/>
</dbReference>
<dbReference type="AlphaFoldDB" id="A0A2S7F5V0"/>
<dbReference type="InterPro" id="IPR001584">
    <property type="entry name" value="Integrase_cat-core"/>
</dbReference>
<evidence type="ECO:0000313" key="2">
    <source>
        <dbReference type="EMBL" id="PPV12155.1"/>
    </source>
</evidence>
<reference evidence="2 3" key="1">
    <citation type="submission" date="2016-01" db="EMBL/GenBank/DDBJ databases">
        <title>Characterization of the Clostridium difficile lineages that are prevalent in Hong Kong and China.</title>
        <authorList>
            <person name="Kwok J.S.-L."/>
            <person name="Lam W.-Y."/>
            <person name="Ip M."/>
            <person name="Chan T.-F."/>
            <person name="Hawkey P.M."/>
            <person name="Tsui S.K.-W."/>
        </authorList>
    </citation>
    <scope>NUCLEOTIDE SEQUENCE [LARGE SCALE GENOMIC DNA]</scope>
    <source>
        <strain evidence="2 3">300064</strain>
    </source>
</reference>
<dbReference type="InterPro" id="IPR036397">
    <property type="entry name" value="RNaseH_sf"/>
</dbReference>
<dbReference type="SUPFAM" id="SSF46689">
    <property type="entry name" value="Homeodomain-like"/>
    <property type="match status" value="1"/>
</dbReference>
<dbReference type="Pfam" id="PF00665">
    <property type="entry name" value="rve"/>
    <property type="match status" value="1"/>
</dbReference>
<dbReference type="PANTHER" id="PTHR35004:SF6">
    <property type="entry name" value="TRANSPOSASE"/>
    <property type="match status" value="1"/>
</dbReference>
<protein>
    <submittedName>
        <fullName evidence="2">Integrase</fullName>
    </submittedName>
</protein>
<dbReference type="InterPro" id="IPR015378">
    <property type="entry name" value="Transposase-like_Mu_C"/>
</dbReference>
<dbReference type="Proteomes" id="UP000238081">
    <property type="component" value="Unassembled WGS sequence"/>
</dbReference>
<dbReference type="InterPro" id="IPR009057">
    <property type="entry name" value="Homeodomain-like_sf"/>
</dbReference>
<dbReference type="Pfam" id="PF09299">
    <property type="entry name" value="Mu-transpos_C"/>
    <property type="match status" value="1"/>
</dbReference>
<evidence type="ECO:0000259" key="1">
    <source>
        <dbReference type="PROSITE" id="PS50994"/>
    </source>
</evidence>
<dbReference type="InterPro" id="IPR012337">
    <property type="entry name" value="RNaseH-like_sf"/>
</dbReference>
<name>A0A2S7F5V0_CLOBU</name>
<dbReference type="Gene3D" id="3.30.420.10">
    <property type="entry name" value="Ribonuclease H-like superfamily/Ribonuclease H"/>
    <property type="match status" value="1"/>
</dbReference>
<comment type="caution">
    <text evidence="2">The sequence shown here is derived from an EMBL/GenBank/DDBJ whole genome shotgun (WGS) entry which is preliminary data.</text>
</comment>
<dbReference type="SUPFAM" id="SSF53098">
    <property type="entry name" value="Ribonuclease H-like"/>
    <property type="match status" value="1"/>
</dbReference>
<feature type="domain" description="Integrase catalytic" evidence="1">
    <location>
        <begin position="150"/>
        <end position="316"/>
    </location>
</feature>
<organism evidence="2 3">
    <name type="scientific">Clostridium butyricum</name>
    <dbReference type="NCBI Taxonomy" id="1492"/>
    <lineage>
        <taxon>Bacteria</taxon>
        <taxon>Bacillati</taxon>
        <taxon>Bacillota</taxon>
        <taxon>Clostridia</taxon>
        <taxon>Eubacteriales</taxon>
        <taxon>Clostridiaceae</taxon>
        <taxon>Clostridium</taxon>
    </lineage>
</organism>
<dbReference type="GO" id="GO:0003676">
    <property type="term" value="F:nucleic acid binding"/>
    <property type="evidence" value="ECO:0007669"/>
    <property type="project" value="InterPro"/>
</dbReference>
<dbReference type="EMBL" id="LRDH01000159">
    <property type="protein sequence ID" value="PPV12155.1"/>
    <property type="molecule type" value="Genomic_DNA"/>
</dbReference>
<dbReference type="GO" id="GO:0015074">
    <property type="term" value="P:DNA integration"/>
    <property type="evidence" value="ECO:0007669"/>
    <property type="project" value="InterPro"/>
</dbReference>